<evidence type="ECO:0000313" key="4">
    <source>
        <dbReference type="EMBL" id="NIJ07861.1"/>
    </source>
</evidence>
<evidence type="ECO:0000259" key="3">
    <source>
        <dbReference type="PROSITE" id="PS51755"/>
    </source>
</evidence>
<accession>A0ABX0TQQ2</accession>
<feature type="DNA-binding region" description="OmpR/PhoB-type" evidence="2">
    <location>
        <begin position="33"/>
        <end position="125"/>
    </location>
</feature>
<sequence length="147" mass="15575">MQLCVEGGDRDQRAAIAHALGALGHEVIAGGDLRVVIAPPVQIDRAAGVALVAGRRVRLTRIELALLGCLIDAPEPLDKPALIARIWGYGFDPGTNLVAVHISRLRAKLGAALTIVYGEGGYAITAETSPAVPVRNRQNRTPERRCS</sequence>
<feature type="domain" description="OmpR/PhoB-type" evidence="3">
    <location>
        <begin position="33"/>
        <end position="125"/>
    </location>
</feature>
<dbReference type="SUPFAM" id="SSF46894">
    <property type="entry name" value="C-terminal effector domain of the bipartite response regulators"/>
    <property type="match status" value="1"/>
</dbReference>
<protein>
    <submittedName>
        <fullName evidence="4">DNA-binding response OmpR family regulator</fullName>
    </submittedName>
</protein>
<dbReference type="InterPro" id="IPR001867">
    <property type="entry name" value="OmpR/PhoB-type_DNA-bd"/>
</dbReference>
<keyword evidence="5" id="KW-1185">Reference proteome</keyword>
<dbReference type="Gene3D" id="1.10.10.10">
    <property type="entry name" value="Winged helix-like DNA-binding domain superfamily/Winged helix DNA-binding domain"/>
    <property type="match status" value="1"/>
</dbReference>
<evidence type="ECO:0000256" key="1">
    <source>
        <dbReference type="ARBA" id="ARBA00023125"/>
    </source>
</evidence>
<name>A0ABX0TQQ2_9SPHN</name>
<gene>
    <name evidence="4" type="ORF">FHS31_001471</name>
</gene>
<evidence type="ECO:0000313" key="5">
    <source>
        <dbReference type="Proteomes" id="UP000727456"/>
    </source>
</evidence>
<dbReference type="CDD" id="cd00383">
    <property type="entry name" value="trans_reg_C"/>
    <property type="match status" value="1"/>
</dbReference>
<dbReference type="EMBL" id="JAAOZC010000003">
    <property type="protein sequence ID" value="NIJ07861.1"/>
    <property type="molecule type" value="Genomic_DNA"/>
</dbReference>
<reference evidence="4 5" key="1">
    <citation type="submission" date="2020-03" db="EMBL/GenBank/DDBJ databases">
        <title>Genomic Encyclopedia of Type Strains, Phase III (KMG-III): the genomes of soil and plant-associated and newly described type strains.</title>
        <authorList>
            <person name="Whitman W."/>
        </authorList>
    </citation>
    <scope>NUCLEOTIDE SEQUENCE [LARGE SCALE GENOMIC DNA]</scope>
    <source>
        <strain evidence="4 5">CECT 8804</strain>
    </source>
</reference>
<dbReference type="Proteomes" id="UP000727456">
    <property type="component" value="Unassembled WGS sequence"/>
</dbReference>
<comment type="caution">
    <text evidence="4">The sequence shown here is derived from an EMBL/GenBank/DDBJ whole genome shotgun (WGS) entry which is preliminary data.</text>
</comment>
<organism evidence="4 5">
    <name type="scientific">Sphingomonas vulcanisoli</name>
    <dbReference type="NCBI Taxonomy" id="1658060"/>
    <lineage>
        <taxon>Bacteria</taxon>
        <taxon>Pseudomonadati</taxon>
        <taxon>Pseudomonadota</taxon>
        <taxon>Alphaproteobacteria</taxon>
        <taxon>Sphingomonadales</taxon>
        <taxon>Sphingomonadaceae</taxon>
        <taxon>Sphingomonas</taxon>
    </lineage>
</organism>
<dbReference type="Pfam" id="PF00486">
    <property type="entry name" value="Trans_reg_C"/>
    <property type="match status" value="1"/>
</dbReference>
<proteinExistence type="predicted"/>
<dbReference type="GO" id="GO:0003677">
    <property type="term" value="F:DNA binding"/>
    <property type="evidence" value="ECO:0007669"/>
    <property type="project" value="UniProtKB-KW"/>
</dbReference>
<evidence type="ECO:0000256" key="2">
    <source>
        <dbReference type="PROSITE-ProRule" id="PRU01091"/>
    </source>
</evidence>
<dbReference type="InterPro" id="IPR016032">
    <property type="entry name" value="Sig_transdc_resp-reg_C-effctor"/>
</dbReference>
<dbReference type="RefSeq" id="WP_167072715.1">
    <property type="nucleotide sequence ID" value="NZ_JAAOZC010000003.1"/>
</dbReference>
<dbReference type="PROSITE" id="PS51755">
    <property type="entry name" value="OMPR_PHOB"/>
    <property type="match status" value="1"/>
</dbReference>
<keyword evidence="1 2" id="KW-0238">DNA-binding</keyword>
<dbReference type="SMART" id="SM00862">
    <property type="entry name" value="Trans_reg_C"/>
    <property type="match status" value="1"/>
</dbReference>
<dbReference type="InterPro" id="IPR036388">
    <property type="entry name" value="WH-like_DNA-bd_sf"/>
</dbReference>